<keyword evidence="4" id="KW-0540">Nuclease</keyword>
<sequence>MGIGEDIQGALSDEILATAVGDAWRLAEAELLDSVVRVSEEIQRLEALRVKLVGAVDHRCHVDVLGFPNAKMWLASKTLLEVGAAGRIVMLGRGLRFQPEIADQFFGTTISAEHAALVMKFCERPPKGMPDEALDDCRRALLLAATGPTANTDAVRAVIARLERVFESDDPPPSEDTERNEFHASKTLNGRVAVKGDLDAVTGEMLLSALSGLSKPRPAQDGTKDERTPGQRRADGFTELLRRYLDSGVAGEEGGERPHVSLHVNVKDLADHGGCGVREPHRTSSADEGLFAVDGVAWTEWMGPLSITAARLLSCDSIVTPIVLDGNGAPLDLGVSSRTVTKRQRKALVARDRGCAFPGCGAPPSWCEGHHIVHWSKSGPTDMDNLVLLCGFHHRLLHHSDWERWGPIGIPCSFRPGRSIGSGSRSRPTTGAGPKRPDHGGTQHHTRCRLGDRTGPCRRAGMPSSGQSSNSERL</sequence>
<name>A0A1H5CRG0_RHOJO</name>
<feature type="compositionally biased region" description="Low complexity" evidence="2">
    <location>
        <begin position="416"/>
        <end position="431"/>
    </location>
</feature>
<keyword evidence="4" id="KW-0255">Endonuclease</keyword>
<gene>
    <name evidence="4" type="ORF">SAMN04490220_5219</name>
</gene>
<dbReference type="CDD" id="cd00085">
    <property type="entry name" value="HNHc"/>
    <property type="match status" value="1"/>
</dbReference>
<dbReference type="AlphaFoldDB" id="A0A1H5CRG0"/>
<evidence type="ECO:0000313" key="5">
    <source>
        <dbReference type="Proteomes" id="UP000183407"/>
    </source>
</evidence>
<feature type="compositionally biased region" description="Polar residues" evidence="2">
    <location>
        <begin position="464"/>
        <end position="474"/>
    </location>
</feature>
<dbReference type="GO" id="GO:0004519">
    <property type="term" value="F:endonuclease activity"/>
    <property type="evidence" value="ECO:0007669"/>
    <property type="project" value="UniProtKB-KW"/>
</dbReference>
<feature type="compositionally biased region" description="Basic and acidic residues" evidence="2">
    <location>
        <begin position="222"/>
        <end position="234"/>
    </location>
</feature>
<dbReference type="InterPro" id="IPR003870">
    <property type="entry name" value="DUF222"/>
</dbReference>
<keyword evidence="4" id="KW-0378">Hydrolase</keyword>
<evidence type="ECO:0000256" key="1">
    <source>
        <dbReference type="ARBA" id="ARBA00023450"/>
    </source>
</evidence>
<feature type="domain" description="HNH nuclease" evidence="3">
    <location>
        <begin position="343"/>
        <end position="395"/>
    </location>
</feature>
<dbReference type="SMART" id="SM00507">
    <property type="entry name" value="HNHc"/>
    <property type="match status" value="1"/>
</dbReference>
<dbReference type="Pfam" id="PF02720">
    <property type="entry name" value="DUF222"/>
    <property type="match status" value="1"/>
</dbReference>
<evidence type="ECO:0000259" key="3">
    <source>
        <dbReference type="SMART" id="SM00507"/>
    </source>
</evidence>
<comment type="similarity">
    <text evidence="1">Belongs to the Rv1128c/1148c/1588c/1702c/1945/3466 family.</text>
</comment>
<proteinExistence type="inferred from homology"/>
<feature type="region of interest" description="Disordered" evidence="2">
    <location>
        <begin position="416"/>
        <end position="474"/>
    </location>
</feature>
<evidence type="ECO:0000313" key="4">
    <source>
        <dbReference type="EMBL" id="SED69020.1"/>
    </source>
</evidence>
<protein>
    <submittedName>
        <fullName evidence="4">HNH endonuclease</fullName>
    </submittedName>
</protein>
<organism evidence="4 5">
    <name type="scientific">Rhodococcus jostii</name>
    <dbReference type="NCBI Taxonomy" id="132919"/>
    <lineage>
        <taxon>Bacteria</taxon>
        <taxon>Bacillati</taxon>
        <taxon>Actinomycetota</taxon>
        <taxon>Actinomycetes</taxon>
        <taxon>Mycobacteriales</taxon>
        <taxon>Nocardiaceae</taxon>
        <taxon>Rhodococcus</taxon>
    </lineage>
</organism>
<dbReference type="EMBL" id="FNTL01000004">
    <property type="protein sequence ID" value="SED69020.1"/>
    <property type="molecule type" value="Genomic_DNA"/>
</dbReference>
<feature type="region of interest" description="Disordered" evidence="2">
    <location>
        <begin position="209"/>
        <end position="234"/>
    </location>
</feature>
<accession>A0A1H5CRG0</accession>
<dbReference type="InterPro" id="IPR002711">
    <property type="entry name" value="HNH"/>
</dbReference>
<dbReference type="Pfam" id="PF01844">
    <property type="entry name" value="HNH"/>
    <property type="match status" value="1"/>
</dbReference>
<dbReference type="GO" id="GO:0008270">
    <property type="term" value="F:zinc ion binding"/>
    <property type="evidence" value="ECO:0007669"/>
    <property type="project" value="InterPro"/>
</dbReference>
<evidence type="ECO:0000256" key="2">
    <source>
        <dbReference type="SAM" id="MobiDB-lite"/>
    </source>
</evidence>
<dbReference type="InterPro" id="IPR003615">
    <property type="entry name" value="HNH_nuc"/>
</dbReference>
<dbReference type="GO" id="GO:0003676">
    <property type="term" value="F:nucleic acid binding"/>
    <property type="evidence" value="ECO:0007669"/>
    <property type="project" value="InterPro"/>
</dbReference>
<dbReference type="Proteomes" id="UP000183407">
    <property type="component" value="Unassembled WGS sequence"/>
</dbReference>
<dbReference type="Gene3D" id="1.10.30.50">
    <property type="match status" value="1"/>
</dbReference>
<reference evidence="5" key="1">
    <citation type="submission" date="2016-10" db="EMBL/GenBank/DDBJ databases">
        <authorList>
            <person name="Varghese N."/>
        </authorList>
    </citation>
    <scope>NUCLEOTIDE SEQUENCE [LARGE SCALE GENOMIC DNA]</scope>
    <source>
        <strain evidence="5">DSM 44719</strain>
    </source>
</reference>